<accession>A0A9D4KSF6</accession>
<comment type="caution">
    <text evidence="1">The sequence shown here is derived from an EMBL/GenBank/DDBJ whole genome shotgun (WGS) entry which is preliminary data.</text>
</comment>
<dbReference type="Proteomes" id="UP000828390">
    <property type="component" value="Unassembled WGS sequence"/>
</dbReference>
<sequence length="145" mass="17119">MELLMNKRDGNLYSTKNTSKSTIRWRGCGRIEDTPRKFRRKIVAYHLQNRYKTAVDNVREKHTVDQWVLHLLLDGCALRDYEQFRLSSLEHSFTTLSSLTIHLNYVVRSPPTYQQLPCLLHMYTCITSKCRIFQGLQDCPSHRQS</sequence>
<keyword evidence="2" id="KW-1185">Reference proteome</keyword>
<organism evidence="1 2">
    <name type="scientific">Dreissena polymorpha</name>
    <name type="common">Zebra mussel</name>
    <name type="synonym">Mytilus polymorpha</name>
    <dbReference type="NCBI Taxonomy" id="45954"/>
    <lineage>
        <taxon>Eukaryota</taxon>
        <taxon>Metazoa</taxon>
        <taxon>Spiralia</taxon>
        <taxon>Lophotrochozoa</taxon>
        <taxon>Mollusca</taxon>
        <taxon>Bivalvia</taxon>
        <taxon>Autobranchia</taxon>
        <taxon>Heteroconchia</taxon>
        <taxon>Euheterodonta</taxon>
        <taxon>Imparidentia</taxon>
        <taxon>Neoheterodontei</taxon>
        <taxon>Myida</taxon>
        <taxon>Dreissenoidea</taxon>
        <taxon>Dreissenidae</taxon>
        <taxon>Dreissena</taxon>
    </lineage>
</organism>
<proteinExistence type="predicted"/>
<gene>
    <name evidence="1" type="ORF">DPMN_087006</name>
</gene>
<reference evidence="1" key="1">
    <citation type="journal article" date="2019" name="bioRxiv">
        <title>The Genome of the Zebra Mussel, Dreissena polymorpha: A Resource for Invasive Species Research.</title>
        <authorList>
            <person name="McCartney M.A."/>
            <person name="Auch B."/>
            <person name="Kono T."/>
            <person name="Mallez S."/>
            <person name="Zhang Y."/>
            <person name="Obille A."/>
            <person name="Becker A."/>
            <person name="Abrahante J.E."/>
            <person name="Garbe J."/>
            <person name="Badalamenti J.P."/>
            <person name="Herman A."/>
            <person name="Mangelson H."/>
            <person name="Liachko I."/>
            <person name="Sullivan S."/>
            <person name="Sone E.D."/>
            <person name="Koren S."/>
            <person name="Silverstein K.A.T."/>
            <person name="Beckman K.B."/>
            <person name="Gohl D.M."/>
        </authorList>
    </citation>
    <scope>NUCLEOTIDE SEQUENCE</scope>
    <source>
        <strain evidence="1">Duluth1</strain>
        <tissue evidence="1">Whole animal</tissue>
    </source>
</reference>
<name>A0A9D4KSF6_DREPO</name>
<evidence type="ECO:0000313" key="1">
    <source>
        <dbReference type="EMBL" id="KAH3844744.1"/>
    </source>
</evidence>
<protein>
    <submittedName>
        <fullName evidence="1">Uncharacterized protein</fullName>
    </submittedName>
</protein>
<dbReference type="EMBL" id="JAIWYP010000003">
    <property type="protein sequence ID" value="KAH3844744.1"/>
    <property type="molecule type" value="Genomic_DNA"/>
</dbReference>
<dbReference type="AlphaFoldDB" id="A0A9D4KSF6"/>
<reference evidence="1" key="2">
    <citation type="submission" date="2020-11" db="EMBL/GenBank/DDBJ databases">
        <authorList>
            <person name="McCartney M.A."/>
            <person name="Auch B."/>
            <person name="Kono T."/>
            <person name="Mallez S."/>
            <person name="Becker A."/>
            <person name="Gohl D.M."/>
            <person name="Silverstein K.A.T."/>
            <person name="Koren S."/>
            <person name="Bechman K.B."/>
            <person name="Herman A."/>
            <person name="Abrahante J.E."/>
            <person name="Garbe J."/>
        </authorList>
    </citation>
    <scope>NUCLEOTIDE SEQUENCE</scope>
    <source>
        <strain evidence="1">Duluth1</strain>
        <tissue evidence="1">Whole animal</tissue>
    </source>
</reference>
<evidence type="ECO:0000313" key="2">
    <source>
        <dbReference type="Proteomes" id="UP000828390"/>
    </source>
</evidence>